<evidence type="ECO:0000313" key="10">
    <source>
        <dbReference type="EMBL" id="MDA5401001.1"/>
    </source>
</evidence>
<comment type="catalytic activity">
    <reaction evidence="6 8">
        <text>hydrogencarbonate + H(+) = CO2 + H2O</text>
        <dbReference type="Rhea" id="RHEA:10748"/>
        <dbReference type="ChEBI" id="CHEBI:15377"/>
        <dbReference type="ChEBI" id="CHEBI:15378"/>
        <dbReference type="ChEBI" id="CHEBI:16526"/>
        <dbReference type="ChEBI" id="CHEBI:17544"/>
        <dbReference type="EC" id="4.2.1.1"/>
    </reaction>
</comment>
<dbReference type="InterPro" id="IPR045066">
    <property type="entry name" value="Beta_CA_cladeB"/>
</dbReference>
<evidence type="ECO:0000313" key="11">
    <source>
        <dbReference type="Proteomes" id="UP001151234"/>
    </source>
</evidence>
<dbReference type="GO" id="GO:0008270">
    <property type="term" value="F:zinc ion binding"/>
    <property type="evidence" value="ECO:0007669"/>
    <property type="project" value="UniProtKB-UniRule"/>
</dbReference>
<feature type="binding site" evidence="7">
    <location>
        <position position="110"/>
    </location>
    <ligand>
        <name>Zn(2+)</name>
        <dbReference type="ChEBI" id="CHEBI:29105"/>
    </ligand>
</feature>
<dbReference type="SMART" id="SM00947">
    <property type="entry name" value="Pro_CA"/>
    <property type="match status" value="1"/>
</dbReference>
<evidence type="ECO:0000256" key="2">
    <source>
        <dbReference type="ARBA" id="ARBA00012925"/>
    </source>
</evidence>
<proteinExistence type="inferred from homology"/>
<dbReference type="RefSeq" id="WP_267992814.1">
    <property type="nucleotide sequence ID" value="NZ_JAPJZI010000001.1"/>
</dbReference>
<gene>
    <name evidence="10" type="ORF">OQ273_20675</name>
</gene>
<dbReference type="AlphaFoldDB" id="A0A9X3UMD6"/>
<comment type="caution">
    <text evidence="10">The sequence shown here is derived from an EMBL/GenBank/DDBJ whole genome shotgun (WGS) entry which is preliminary data.</text>
</comment>
<dbReference type="SUPFAM" id="SSF53056">
    <property type="entry name" value="beta-carbonic anhydrase, cab"/>
    <property type="match status" value="1"/>
</dbReference>
<feature type="region of interest" description="Disordered" evidence="9">
    <location>
        <begin position="213"/>
        <end position="234"/>
    </location>
</feature>
<reference evidence="10" key="1">
    <citation type="submission" date="2022-11" db="EMBL/GenBank/DDBJ databases">
        <title>Draft genome sequence of Hoeflea poritis E7-10 and Hoeflea prorocentri PM5-8, separated from scleractinian coral Porites lutea and marine dinoflagellate.</title>
        <authorList>
            <person name="Zhang G."/>
            <person name="Wei Q."/>
            <person name="Cai L."/>
        </authorList>
    </citation>
    <scope>NUCLEOTIDE SEQUENCE</scope>
    <source>
        <strain evidence="10">PM5-8</strain>
    </source>
</reference>
<keyword evidence="3 7" id="KW-0479">Metal-binding</keyword>
<dbReference type="EMBL" id="JAPJZI010000001">
    <property type="protein sequence ID" value="MDA5401001.1"/>
    <property type="molecule type" value="Genomic_DNA"/>
</dbReference>
<dbReference type="GO" id="GO:0015976">
    <property type="term" value="P:carbon utilization"/>
    <property type="evidence" value="ECO:0007669"/>
    <property type="project" value="InterPro"/>
</dbReference>
<comment type="cofactor">
    <cofactor evidence="7">
        <name>Zn(2+)</name>
        <dbReference type="ChEBI" id="CHEBI:29105"/>
    </cofactor>
    <text evidence="7">Binds 1 zinc ion per subunit.</text>
</comment>
<dbReference type="Proteomes" id="UP001151234">
    <property type="component" value="Unassembled WGS sequence"/>
</dbReference>
<dbReference type="PANTHER" id="PTHR11002">
    <property type="entry name" value="CARBONIC ANHYDRASE"/>
    <property type="match status" value="1"/>
</dbReference>
<dbReference type="EC" id="4.2.1.1" evidence="2 8"/>
<sequence>MTMNTFPDRLLAGYSQFMSGRYGEESDRYRELADRGQKPKTLIVACCDSRAAPETIFNAGPGELFVVRNVANLVPPYAPDGSFHSTSAALEFAVQSLRVRDIVVMGHGRCGGISAALNPGATPLSPGDFIGQWMSLLDPVKSEMQSGALADGQERQTALERVSVRNSITNLRTFPCVRILEKRGKLDLHGAWFDISTGELWVMDAGSGEFVRPEQKQLDQSLANTARAEAEEDA</sequence>
<dbReference type="InterPro" id="IPR036874">
    <property type="entry name" value="Carbonic_anhydrase_sf"/>
</dbReference>
<evidence type="ECO:0000256" key="1">
    <source>
        <dbReference type="ARBA" id="ARBA00006217"/>
    </source>
</evidence>
<comment type="function">
    <text evidence="8">Reversible hydration of carbon dioxide.</text>
</comment>
<protein>
    <recommendedName>
        <fullName evidence="2 8">Carbonic anhydrase</fullName>
        <ecNumber evidence="2 8">4.2.1.1</ecNumber>
    </recommendedName>
    <alternativeName>
        <fullName evidence="8">Carbonate dehydratase</fullName>
    </alternativeName>
</protein>
<evidence type="ECO:0000256" key="6">
    <source>
        <dbReference type="ARBA" id="ARBA00048348"/>
    </source>
</evidence>
<keyword evidence="5 8" id="KW-0456">Lyase</keyword>
<feature type="binding site" evidence="7">
    <location>
        <position position="107"/>
    </location>
    <ligand>
        <name>Zn(2+)</name>
        <dbReference type="ChEBI" id="CHEBI:29105"/>
    </ligand>
</feature>
<dbReference type="InterPro" id="IPR001765">
    <property type="entry name" value="Carbonic_anhydrase"/>
</dbReference>
<comment type="similarity">
    <text evidence="1 8">Belongs to the beta-class carbonic anhydrase family.</text>
</comment>
<dbReference type="Gene3D" id="3.40.1050.10">
    <property type="entry name" value="Carbonic anhydrase"/>
    <property type="match status" value="1"/>
</dbReference>
<name>A0A9X3UMD6_9HYPH</name>
<dbReference type="InterPro" id="IPR015892">
    <property type="entry name" value="Carbonic_anhydrase_CS"/>
</dbReference>
<evidence type="ECO:0000256" key="5">
    <source>
        <dbReference type="ARBA" id="ARBA00023239"/>
    </source>
</evidence>
<keyword evidence="4 7" id="KW-0862">Zinc</keyword>
<dbReference type="GO" id="GO:0004089">
    <property type="term" value="F:carbonate dehydratase activity"/>
    <property type="evidence" value="ECO:0007669"/>
    <property type="project" value="UniProtKB-UniRule"/>
</dbReference>
<dbReference type="Pfam" id="PF00484">
    <property type="entry name" value="Pro_CA"/>
    <property type="match status" value="1"/>
</dbReference>
<evidence type="ECO:0000256" key="8">
    <source>
        <dbReference type="RuleBase" id="RU003956"/>
    </source>
</evidence>
<dbReference type="CDD" id="cd00884">
    <property type="entry name" value="beta_CA_cladeB"/>
    <property type="match status" value="1"/>
</dbReference>
<feature type="binding site" evidence="7">
    <location>
        <position position="46"/>
    </location>
    <ligand>
        <name>Zn(2+)</name>
        <dbReference type="ChEBI" id="CHEBI:29105"/>
    </ligand>
</feature>
<evidence type="ECO:0000256" key="3">
    <source>
        <dbReference type="ARBA" id="ARBA00022723"/>
    </source>
</evidence>
<keyword evidence="11" id="KW-1185">Reference proteome</keyword>
<accession>A0A9X3UMD6</accession>
<evidence type="ECO:0000256" key="4">
    <source>
        <dbReference type="ARBA" id="ARBA00022833"/>
    </source>
</evidence>
<evidence type="ECO:0000256" key="7">
    <source>
        <dbReference type="PIRSR" id="PIRSR601765-1"/>
    </source>
</evidence>
<organism evidence="10 11">
    <name type="scientific">Hoeflea prorocentri</name>
    <dbReference type="NCBI Taxonomy" id="1922333"/>
    <lineage>
        <taxon>Bacteria</taxon>
        <taxon>Pseudomonadati</taxon>
        <taxon>Pseudomonadota</taxon>
        <taxon>Alphaproteobacteria</taxon>
        <taxon>Hyphomicrobiales</taxon>
        <taxon>Rhizobiaceae</taxon>
        <taxon>Hoeflea</taxon>
    </lineage>
</organism>
<feature type="binding site" evidence="7">
    <location>
        <position position="48"/>
    </location>
    <ligand>
        <name>Zn(2+)</name>
        <dbReference type="ChEBI" id="CHEBI:29105"/>
    </ligand>
</feature>
<dbReference type="PROSITE" id="PS00705">
    <property type="entry name" value="PROK_CO2_ANHYDRASE_2"/>
    <property type="match status" value="1"/>
</dbReference>
<evidence type="ECO:0000256" key="9">
    <source>
        <dbReference type="SAM" id="MobiDB-lite"/>
    </source>
</evidence>
<dbReference type="PANTHER" id="PTHR11002:SF76">
    <property type="entry name" value="CARBONIC ANHYDRASE"/>
    <property type="match status" value="1"/>
</dbReference>